<comment type="caution">
    <text evidence="2">The sequence shown here is derived from an EMBL/GenBank/DDBJ whole genome shotgun (WGS) entry which is preliminary data.</text>
</comment>
<organism evidence="2 3">
    <name type="scientific">Tilletia horrida</name>
    <dbReference type="NCBI Taxonomy" id="155126"/>
    <lineage>
        <taxon>Eukaryota</taxon>
        <taxon>Fungi</taxon>
        <taxon>Dikarya</taxon>
        <taxon>Basidiomycota</taxon>
        <taxon>Ustilaginomycotina</taxon>
        <taxon>Exobasidiomycetes</taxon>
        <taxon>Tilletiales</taxon>
        <taxon>Tilletiaceae</taxon>
        <taxon>Tilletia</taxon>
    </lineage>
</organism>
<dbReference type="EMBL" id="JAPDMZ010000223">
    <property type="protein sequence ID" value="KAK0545615.1"/>
    <property type="molecule type" value="Genomic_DNA"/>
</dbReference>
<dbReference type="Proteomes" id="UP001176517">
    <property type="component" value="Unassembled WGS sequence"/>
</dbReference>
<dbReference type="AlphaFoldDB" id="A0AAN6GKZ6"/>
<gene>
    <name evidence="2" type="ORF">OC846_005591</name>
</gene>
<protein>
    <submittedName>
        <fullName evidence="2">Uncharacterized protein</fullName>
    </submittedName>
</protein>
<feature type="signal peptide" evidence="1">
    <location>
        <begin position="1"/>
        <end position="27"/>
    </location>
</feature>
<evidence type="ECO:0000256" key="1">
    <source>
        <dbReference type="SAM" id="SignalP"/>
    </source>
</evidence>
<reference evidence="2" key="1">
    <citation type="journal article" date="2023" name="PhytoFront">
        <title>Draft Genome Resources of Seven Strains of Tilletia horrida, Causal Agent of Kernel Smut of Rice.</title>
        <authorList>
            <person name="Khanal S."/>
            <person name="Antony Babu S."/>
            <person name="Zhou X.G."/>
        </authorList>
    </citation>
    <scope>NUCLEOTIDE SEQUENCE</scope>
    <source>
        <strain evidence="2">TX6</strain>
    </source>
</reference>
<sequence>MLALAHTWVAKLTTAAVLAQLLIGVTASPFDAVLAIRSGTVAPNQECSSNSDCRSGNCIEWQDIYTACQRLTPSGDYAYNCNSGEYYFQDYCSGVAVGQACANQGECVGRCSKGKCVKTVSGKTKCKTDLGCSGLQVCRNSTCFLPAPKSLEPRESCKGDTSCRSGRCVTDLAERFIGEGIYPVQPSCDVFQKGQQGCRNFYDCYDAACLNATTTSYGTCQLAPDGERCVANFQCQNVCRADGICYTPAPGSVRKRDTCTESSQCLSGACNDNDFIYHYRPDFTKSDNSTFEWVSDLNCAGSPIGGKCITNDDCDAGTCKSGVCKGKPLGASCASKTECTSMSCTIPSGSKNGKCTKGSA</sequence>
<proteinExistence type="predicted"/>
<keyword evidence="1" id="KW-0732">Signal</keyword>
<evidence type="ECO:0000313" key="3">
    <source>
        <dbReference type="Proteomes" id="UP001176517"/>
    </source>
</evidence>
<feature type="chain" id="PRO_5042920560" evidence="1">
    <location>
        <begin position="28"/>
        <end position="360"/>
    </location>
</feature>
<accession>A0AAN6GKZ6</accession>
<keyword evidence="3" id="KW-1185">Reference proteome</keyword>
<evidence type="ECO:0000313" key="2">
    <source>
        <dbReference type="EMBL" id="KAK0545615.1"/>
    </source>
</evidence>
<name>A0AAN6GKZ6_9BASI</name>